<dbReference type="CDD" id="cd05233">
    <property type="entry name" value="SDR_c"/>
    <property type="match status" value="1"/>
</dbReference>
<accession>A0A4Q7WUH5</accession>
<dbReference type="SUPFAM" id="SSF51735">
    <property type="entry name" value="NAD(P)-binding Rossmann-fold domains"/>
    <property type="match status" value="1"/>
</dbReference>
<reference evidence="3 4" key="1">
    <citation type="journal article" date="2015" name="Stand. Genomic Sci.">
        <title>Genomic Encyclopedia of Bacterial and Archaeal Type Strains, Phase III: the genomes of soil and plant-associated and newly described type strains.</title>
        <authorList>
            <person name="Whitman W.B."/>
            <person name="Woyke T."/>
            <person name="Klenk H.P."/>
            <person name="Zhou Y."/>
            <person name="Lilburn T.G."/>
            <person name="Beck B.J."/>
            <person name="De Vos P."/>
            <person name="Vandamme P."/>
            <person name="Eisen J.A."/>
            <person name="Garrity G."/>
            <person name="Hugenholtz P."/>
            <person name="Kyrpides N.C."/>
        </authorList>
    </citation>
    <scope>NUCLEOTIDE SEQUENCE [LARGE SCALE GENOMIC DNA]</scope>
    <source>
        <strain evidence="3 4">VKM Ac-2540</strain>
    </source>
</reference>
<protein>
    <submittedName>
        <fullName evidence="3">NADP-dependent 3-hydroxy acid dehydrogenase YdfG</fullName>
    </submittedName>
</protein>
<dbReference type="Proteomes" id="UP000292027">
    <property type="component" value="Unassembled WGS sequence"/>
</dbReference>
<dbReference type="EMBL" id="SHKR01000013">
    <property type="protein sequence ID" value="RZU13653.1"/>
    <property type="molecule type" value="Genomic_DNA"/>
</dbReference>
<keyword evidence="2" id="KW-0560">Oxidoreductase</keyword>
<dbReference type="Pfam" id="PF00106">
    <property type="entry name" value="adh_short"/>
    <property type="match status" value="1"/>
</dbReference>
<organism evidence="3 4">
    <name type="scientific">Kribbella rubisoli</name>
    <dbReference type="NCBI Taxonomy" id="3075929"/>
    <lineage>
        <taxon>Bacteria</taxon>
        <taxon>Bacillati</taxon>
        <taxon>Actinomycetota</taxon>
        <taxon>Actinomycetes</taxon>
        <taxon>Propionibacteriales</taxon>
        <taxon>Kribbellaceae</taxon>
        <taxon>Kribbella</taxon>
    </lineage>
</organism>
<sequence>MAGRMNLAGRHVLVTGAGRDTGRRLALAFAARGAQVLATARTQSAAEETVALIRAAGGTATAAVLDLADPTSIDQLPVDRLDILVNSGARYLGPEATPEDITDTIAGTATGTVLLTERLLPLLRASDRPDIVNLISAAGEVGHHRSDAHPAFYAAKHAQAGYAEILSARLRPEGIRVISLFPPDFAQDGSRDADSTLTAQSVIDCILFAVSQPRDCFIRAFHFEQLALRQ</sequence>
<comment type="similarity">
    <text evidence="1">Belongs to the short-chain dehydrogenases/reductases (SDR) family.</text>
</comment>
<dbReference type="PANTHER" id="PTHR44196:SF1">
    <property type="entry name" value="DEHYDROGENASE_REDUCTASE SDR FAMILY MEMBER 7B"/>
    <property type="match status" value="1"/>
</dbReference>
<comment type="caution">
    <text evidence="3">The sequence shown here is derived from an EMBL/GenBank/DDBJ whole genome shotgun (WGS) entry which is preliminary data.</text>
</comment>
<dbReference type="AlphaFoldDB" id="A0A4Q7WUH5"/>
<evidence type="ECO:0000313" key="4">
    <source>
        <dbReference type="Proteomes" id="UP000292027"/>
    </source>
</evidence>
<dbReference type="InterPro" id="IPR002347">
    <property type="entry name" value="SDR_fam"/>
</dbReference>
<dbReference type="InterPro" id="IPR036291">
    <property type="entry name" value="NAD(P)-bd_dom_sf"/>
</dbReference>
<dbReference type="PRINTS" id="PR00081">
    <property type="entry name" value="GDHRDH"/>
</dbReference>
<evidence type="ECO:0000256" key="2">
    <source>
        <dbReference type="ARBA" id="ARBA00023002"/>
    </source>
</evidence>
<keyword evidence="4" id="KW-1185">Reference proteome</keyword>
<name>A0A4Q7WUH5_9ACTN</name>
<proteinExistence type="inferred from homology"/>
<gene>
    <name evidence="3" type="ORF">EV645_4504</name>
</gene>
<evidence type="ECO:0000256" key="1">
    <source>
        <dbReference type="ARBA" id="ARBA00006484"/>
    </source>
</evidence>
<dbReference type="GO" id="GO:0016020">
    <property type="term" value="C:membrane"/>
    <property type="evidence" value="ECO:0007669"/>
    <property type="project" value="TreeGrafter"/>
</dbReference>
<evidence type="ECO:0000313" key="3">
    <source>
        <dbReference type="EMBL" id="RZU13653.1"/>
    </source>
</evidence>
<dbReference type="Gene3D" id="3.40.50.720">
    <property type="entry name" value="NAD(P)-binding Rossmann-like Domain"/>
    <property type="match status" value="1"/>
</dbReference>
<dbReference type="GO" id="GO:0016491">
    <property type="term" value="F:oxidoreductase activity"/>
    <property type="evidence" value="ECO:0007669"/>
    <property type="project" value="UniProtKB-KW"/>
</dbReference>
<dbReference type="PANTHER" id="PTHR44196">
    <property type="entry name" value="DEHYDROGENASE/REDUCTASE SDR FAMILY MEMBER 7B"/>
    <property type="match status" value="1"/>
</dbReference>